<dbReference type="OrthoDB" id="678436at2"/>
<protein>
    <submittedName>
        <fullName evidence="1">Uncharacterized protein</fullName>
    </submittedName>
</protein>
<accession>A0A1G8E9H5</accession>
<name>A0A1G8E9H5_CHIFI</name>
<reference evidence="1 2" key="1">
    <citation type="submission" date="2016-10" db="EMBL/GenBank/DDBJ databases">
        <authorList>
            <person name="de Groot N.N."/>
        </authorList>
    </citation>
    <scope>NUCLEOTIDE SEQUENCE [LARGE SCALE GENOMIC DNA]</scope>
    <source>
        <strain evidence="1 2">DSM 527</strain>
    </source>
</reference>
<dbReference type="EMBL" id="FNBN01000017">
    <property type="protein sequence ID" value="SDH66544.1"/>
    <property type="molecule type" value="Genomic_DNA"/>
</dbReference>
<evidence type="ECO:0000313" key="1">
    <source>
        <dbReference type="EMBL" id="SDH66544.1"/>
    </source>
</evidence>
<dbReference type="Proteomes" id="UP000199045">
    <property type="component" value="Unassembled WGS sequence"/>
</dbReference>
<dbReference type="RefSeq" id="WP_089839075.1">
    <property type="nucleotide sequence ID" value="NZ_FNBN01000017.1"/>
</dbReference>
<evidence type="ECO:0000313" key="2">
    <source>
        <dbReference type="Proteomes" id="UP000199045"/>
    </source>
</evidence>
<proteinExistence type="predicted"/>
<gene>
    <name evidence="1" type="ORF">SAMN04488121_11744</name>
</gene>
<organism evidence="1 2">
    <name type="scientific">Chitinophaga filiformis</name>
    <name type="common">Myxococcus filiformis</name>
    <name type="synonym">Flexibacter filiformis</name>
    <dbReference type="NCBI Taxonomy" id="104663"/>
    <lineage>
        <taxon>Bacteria</taxon>
        <taxon>Pseudomonadati</taxon>
        <taxon>Bacteroidota</taxon>
        <taxon>Chitinophagia</taxon>
        <taxon>Chitinophagales</taxon>
        <taxon>Chitinophagaceae</taxon>
        <taxon>Chitinophaga</taxon>
    </lineage>
</organism>
<dbReference type="AlphaFoldDB" id="A0A1G8E9H5"/>
<sequence length="80" mass="9258">MVTIMKKAIKVPSEIMLEVGGIVCEHQLTNEIVDVDEDDEIITLEIHYSKKDRAVIHEIEDLITDNGRLYEDEDEDDEEE</sequence>